<accession>A0A2T6C1N7</accession>
<name>A0A2T6C1N7_9FLAO</name>
<dbReference type="PROSITE" id="PS00061">
    <property type="entry name" value="ADH_SHORT"/>
    <property type="match status" value="1"/>
</dbReference>
<dbReference type="Gene3D" id="3.40.50.720">
    <property type="entry name" value="NAD(P)-binding Rossmann-like Domain"/>
    <property type="match status" value="1"/>
</dbReference>
<evidence type="ECO:0008006" key="6">
    <source>
        <dbReference type="Google" id="ProtNLM"/>
    </source>
</evidence>
<comment type="caution">
    <text evidence="4">The sequence shown here is derived from an EMBL/GenBank/DDBJ whole genome shotgun (WGS) entry which is preliminary data.</text>
</comment>
<dbReference type="InterPro" id="IPR036291">
    <property type="entry name" value="NAD(P)-bd_dom_sf"/>
</dbReference>
<dbReference type="Pfam" id="PF00106">
    <property type="entry name" value="adh_short"/>
    <property type="match status" value="1"/>
</dbReference>
<dbReference type="RefSeq" id="WP_108114440.1">
    <property type="nucleotide sequence ID" value="NZ_QBKT01000003.1"/>
</dbReference>
<protein>
    <recommendedName>
        <fullName evidence="6">Short-subunit dehydrogenase</fullName>
    </recommendedName>
</protein>
<evidence type="ECO:0000313" key="5">
    <source>
        <dbReference type="Proteomes" id="UP000244090"/>
    </source>
</evidence>
<comment type="similarity">
    <text evidence="2">Belongs to the short-chain dehydrogenases/reductases (SDR) family.</text>
</comment>
<comment type="subcellular location">
    <subcellularLocation>
        <location evidence="1">Endoplasmic reticulum</location>
    </subcellularLocation>
</comment>
<dbReference type="SUPFAM" id="SSF51735">
    <property type="entry name" value="NAD(P)-binding Rossmann-fold domains"/>
    <property type="match status" value="1"/>
</dbReference>
<dbReference type="InterPro" id="IPR002347">
    <property type="entry name" value="SDR_fam"/>
</dbReference>
<keyword evidence="5" id="KW-1185">Reference proteome</keyword>
<evidence type="ECO:0000313" key="4">
    <source>
        <dbReference type="EMBL" id="PTX62234.1"/>
    </source>
</evidence>
<reference evidence="4 5" key="1">
    <citation type="submission" date="2018-04" db="EMBL/GenBank/DDBJ databases">
        <title>Genomic Encyclopedia of Archaeal and Bacterial Type Strains, Phase II (KMG-II): from individual species to whole genera.</title>
        <authorList>
            <person name="Goeker M."/>
        </authorList>
    </citation>
    <scope>NUCLEOTIDE SEQUENCE [LARGE SCALE GENOMIC DNA]</scope>
    <source>
        <strain evidence="4 5">DSM 25731</strain>
    </source>
</reference>
<dbReference type="InterPro" id="IPR020904">
    <property type="entry name" value="Sc_DH/Rdtase_CS"/>
</dbReference>
<dbReference type="OrthoDB" id="9808814at2"/>
<dbReference type="GO" id="GO:0016491">
    <property type="term" value="F:oxidoreductase activity"/>
    <property type="evidence" value="ECO:0007669"/>
    <property type="project" value="UniProtKB-KW"/>
</dbReference>
<dbReference type="PIRSF" id="PIRSF000126">
    <property type="entry name" value="11-beta-HSD1"/>
    <property type="match status" value="1"/>
</dbReference>
<sequence length="276" mass="29966">MALPNKLRIRLKKKYRGYALVTGASSGIGQELAKELATSGFDLILCARSEDKLNSLSAQWRGQQKIKIEVIATDLAKTEGVLSLLEQIEDKEIGMFIAAAGFGTSGNFIDNSIEEEVNMLRLNCEAVVMLTHQLAIRFKKQVFGGIVLFSSLVAFQGTPYAANYAATKAFIQTFAEGIAVELKSHHVDVLVVAPGPVKSGFGNRANMKMDGATPVEKIAVPILSALGRSSTVVPGAQGKFLTYSLRLLPRFGKIKVMKIVMGAMTKHQRTYENINS</sequence>
<dbReference type="PANTHER" id="PTHR43899:SF13">
    <property type="entry name" value="RH59310P"/>
    <property type="match status" value="1"/>
</dbReference>
<evidence type="ECO:0000256" key="3">
    <source>
        <dbReference type="ARBA" id="ARBA00023002"/>
    </source>
</evidence>
<organism evidence="4 5">
    <name type="scientific">Kordia periserrulae</name>
    <dbReference type="NCBI Taxonomy" id="701523"/>
    <lineage>
        <taxon>Bacteria</taxon>
        <taxon>Pseudomonadati</taxon>
        <taxon>Bacteroidota</taxon>
        <taxon>Flavobacteriia</taxon>
        <taxon>Flavobacteriales</taxon>
        <taxon>Flavobacteriaceae</taxon>
        <taxon>Kordia</taxon>
    </lineage>
</organism>
<evidence type="ECO:0000256" key="2">
    <source>
        <dbReference type="ARBA" id="ARBA00006484"/>
    </source>
</evidence>
<dbReference type="Proteomes" id="UP000244090">
    <property type="component" value="Unassembled WGS sequence"/>
</dbReference>
<keyword evidence="3" id="KW-0560">Oxidoreductase</keyword>
<gene>
    <name evidence="4" type="ORF">C8N46_103334</name>
</gene>
<dbReference type="PRINTS" id="PR00081">
    <property type="entry name" value="GDHRDH"/>
</dbReference>
<dbReference type="InterPro" id="IPR051019">
    <property type="entry name" value="VLCFA-Steroid_DH"/>
</dbReference>
<evidence type="ECO:0000256" key="1">
    <source>
        <dbReference type="ARBA" id="ARBA00004240"/>
    </source>
</evidence>
<dbReference type="PANTHER" id="PTHR43899">
    <property type="entry name" value="RH59310P"/>
    <property type="match status" value="1"/>
</dbReference>
<dbReference type="EMBL" id="QBKT01000003">
    <property type="protein sequence ID" value="PTX62234.1"/>
    <property type="molecule type" value="Genomic_DNA"/>
</dbReference>
<proteinExistence type="inferred from homology"/>
<dbReference type="AlphaFoldDB" id="A0A2T6C1N7"/>